<sequence>MKMSHMKMVIAMAPMEPEAVKPVASKAVAIVAGTRIGLKMTKSGVVTANPTAEPPRVIPASTKRASAAPPVIAA</sequence>
<gene>
    <name evidence="2" type="ORF">HID58_050325</name>
</gene>
<accession>A0ABQ8A5U1</accession>
<keyword evidence="3" id="KW-1185">Reference proteome</keyword>
<name>A0ABQ8A5U1_BRANA</name>
<dbReference type="Proteomes" id="UP000824890">
    <property type="component" value="Unassembled WGS sequence"/>
</dbReference>
<dbReference type="EMBL" id="JAGKQM010000013">
    <property type="protein sequence ID" value="KAH0887896.1"/>
    <property type="molecule type" value="Genomic_DNA"/>
</dbReference>
<organism evidence="2 3">
    <name type="scientific">Brassica napus</name>
    <name type="common">Rape</name>
    <dbReference type="NCBI Taxonomy" id="3708"/>
    <lineage>
        <taxon>Eukaryota</taxon>
        <taxon>Viridiplantae</taxon>
        <taxon>Streptophyta</taxon>
        <taxon>Embryophyta</taxon>
        <taxon>Tracheophyta</taxon>
        <taxon>Spermatophyta</taxon>
        <taxon>Magnoliopsida</taxon>
        <taxon>eudicotyledons</taxon>
        <taxon>Gunneridae</taxon>
        <taxon>Pentapetalae</taxon>
        <taxon>rosids</taxon>
        <taxon>malvids</taxon>
        <taxon>Brassicales</taxon>
        <taxon>Brassicaceae</taxon>
        <taxon>Brassiceae</taxon>
        <taxon>Brassica</taxon>
    </lineage>
</organism>
<reference evidence="2 3" key="1">
    <citation type="submission" date="2021-05" db="EMBL/GenBank/DDBJ databases">
        <title>Genome Assembly of Synthetic Allotetraploid Brassica napus Reveals Homoeologous Exchanges between Subgenomes.</title>
        <authorList>
            <person name="Davis J.T."/>
        </authorList>
    </citation>
    <scope>NUCLEOTIDE SEQUENCE [LARGE SCALE GENOMIC DNA]</scope>
    <source>
        <strain evidence="3">cv. Da-Ae</strain>
        <tissue evidence="2">Seedling</tissue>
    </source>
</reference>
<comment type="caution">
    <text evidence="2">The sequence shown here is derived from an EMBL/GenBank/DDBJ whole genome shotgun (WGS) entry which is preliminary data.</text>
</comment>
<protein>
    <submittedName>
        <fullName evidence="2">Uncharacterized protein</fullName>
    </submittedName>
</protein>
<evidence type="ECO:0000256" key="1">
    <source>
        <dbReference type="SAM" id="MobiDB-lite"/>
    </source>
</evidence>
<evidence type="ECO:0000313" key="3">
    <source>
        <dbReference type="Proteomes" id="UP000824890"/>
    </source>
</evidence>
<proteinExistence type="predicted"/>
<evidence type="ECO:0000313" key="2">
    <source>
        <dbReference type="EMBL" id="KAH0887896.1"/>
    </source>
</evidence>
<feature type="region of interest" description="Disordered" evidence="1">
    <location>
        <begin position="46"/>
        <end position="74"/>
    </location>
</feature>